<dbReference type="Gene3D" id="2.60.120.650">
    <property type="entry name" value="Cupin"/>
    <property type="match status" value="1"/>
</dbReference>
<dbReference type="EMBL" id="CP097510">
    <property type="protein sequence ID" value="URE34043.1"/>
    <property type="molecule type" value="Genomic_DNA"/>
</dbReference>
<dbReference type="GO" id="GO:0045905">
    <property type="term" value="P:positive regulation of translational termination"/>
    <property type="evidence" value="ECO:0007669"/>
    <property type="project" value="TreeGrafter"/>
</dbReference>
<dbReference type="GO" id="GO:0016706">
    <property type="term" value="F:2-oxoglutarate-dependent dioxygenase activity"/>
    <property type="evidence" value="ECO:0007669"/>
    <property type="project" value="TreeGrafter"/>
</dbReference>
<proteinExistence type="predicted"/>
<dbReference type="PANTHER" id="PTHR12480:SF6">
    <property type="entry name" value="2-OXOGLUTARATE AND IRON-DEPENDENT OXYGENASE JMJD4"/>
    <property type="match status" value="1"/>
</dbReference>
<reference evidence="1" key="1">
    <citation type="submission" date="2022-05" db="EMBL/GenBank/DDBJ databases">
        <title>The Musa troglodytarum L. genome provides insights into the mechanism of non-climacteric behaviour and enrichment of carotenoids.</title>
        <authorList>
            <person name="Wang J."/>
        </authorList>
    </citation>
    <scope>NUCLEOTIDE SEQUENCE</scope>
    <source>
        <tissue evidence="1">Leaf</tissue>
    </source>
</reference>
<dbReference type="GO" id="GO:0005737">
    <property type="term" value="C:cytoplasm"/>
    <property type="evidence" value="ECO:0007669"/>
    <property type="project" value="TreeGrafter"/>
</dbReference>
<evidence type="ECO:0000313" key="1">
    <source>
        <dbReference type="EMBL" id="URE34043.1"/>
    </source>
</evidence>
<name>A0A9E7KU22_9LILI</name>
<dbReference type="Proteomes" id="UP001055439">
    <property type="component" value="Chromosome 8"/>
</dbReference>
<organism evidence="1 2">
    <name type="scientific">Musa troglodytarum</name>
    <name type="common">fe'i banana</name>
    <dbReference type="NCBI Taxonomy" id="320322"/>
    <lineage>
        <taxon>Eukaryota</taxon>
        <taxon>Viridiplantae</taxon>
        <taxon>Streptophyta</taxon>
        <taxon>Embryophyta</taxon>
        <taxon>Tracheophyta</taxon>
        <taxon>Spermatophyta</taxon>
        <taxon>Magnoliopsida</taxon>
        <taxon>Liliopsida</taxon>
        <taxon>Zingiberales</taxon>
        <taxon>Musaceae</taxon>
        <taxon>Musa</taxon>
    </lineage>
</organism>
<gene>
    <name evidence="1" type="ORF">MUK42_33853</name>
</gene>
<accession>A0A9E7KU22</accession>
<sequence>MEEEMGGLGRPPVMIGGEVERVDGRALRYEEFVERYLMPNRPVLLTGLMDVWRAATDWLAPDGRAPNLPFFAAHFGDSVVQEYPDYVAYRTPPFFTDDWLNLNFRSSVYNVYDDVSEAQFPGFKKWGLLLRDYNVAKEYIEDIRDICDDFEGLCQRNLAANTVAKFV</sequence>
<dbReference type="InterPro" id="IPR050910">
    <property type="entry name" value="JMJD6_ArgDemeth/LysHydrox"/>
</dbReference>
<dbReference type="OrthoDB" id="424465at2759"/>
<dbReference type="SUPFAM" id="SSF51197">
    <property type="entry name" value="Clavaminate synthase-like"/>
    <property type="match status" value="1"/>
</dbReference>
<dbReference type="GO" id="GO:0043565">
    <property type="term" value="F:sequence-specific DNA binding"/>
    <property type="evidence" value="ECO:0007669"/>
    <property type="project" value="TreeGrafter"/>
</dbReference>
<dbReference type="GO" id="GO:0005634">
    <property type="term" value="C:nucleus"/>
    <property type="evidence" value="ECO:0007669"/>
    <property type="project" value="TreeGrafter"/>
</dbReference>
<protein>
    <submittedName>
        <fullName evidence="1">JmjC domain, hydroxylase</fullName>
    </submittedName>
</protein>
<dbReference type="PANTHER" id="PTHR12480">
    <property type="entry name" value="ARGININE DEMETHYLASE AND LYSYL-HYDROXYLASE JMJD"/>
    <property type="match status" value="1"/>
</dbReference>
<evidence type="ECO:0000313" key="2">
    <source>
        <dbReference type="Proteomes" id="UP001055439"/>
    </source>
</evidence>
<dbReference type="AlphaFoldDB" id="A0A9E7KU22"/>
<keyword evidence="2" id="KW-1185">Reference proteome</keyword>